<dbReference type="InterPro" id="IPR025661">
    <property type="entry name" value="Pept_asp_AS"/>
</dbReference>
<sequence length="432" mass="49527">MKFYWILFSTIFLLSIFTPTESLFSGTSFQDFVDSFVDASKFKFEGILSLNDSTISRIWSYFKSKYGRVYASIDEEKQRLRVFKDHLKYVLQSNLEKLRTFELELNEYSDWTIAEFNSFKKGLLPTNDLQQRNFDDDNGNNSNDEDSVRRSLKKLYRHHYNLRRLKRNLIHRRHHKKYDDKRGFRDWLLDLLVPNSNNNNNSKNNAQATSSFDWRSKNVVSSVKDQQKCGCCYAFATAAVLESLYAMKTKSNTVTEFSMQQITDCSSNGNNGCNGGNFGPSIRYLLGQGSKIATLQSYPYVGTKQTCKTSGINQINLGNIQFGAITEGNEKAMADALVTYGPLFIGLDADSQLFMFYKTGILNINNCPNRRQDMDHAMVVVGYGYDSVLKIPYWIIKNSWAQKWGENGYVRLAKDKGNMCGISSMAYYGKLT</sequence>
<evidence type="ECO:0000256" key="3">
    <source>
        <dbReference type="ARBA" id="ARBA00022801"/>
    </source>
</evidence>
<dbReference type="Proteomes" id="UP000663824">
    <property type="component" value="Unassembled WGS sequence"/>
</dbReference>
<dbReference type="OrthoDB" id="3789175at2759"/>
<comment type="caution">
    <text evidence="10">The sequence shown here is derived from an EMBL/GenBank/DDBJ whole genome shotgun (WGS) entry which is preliminary data.</text>
</comment>
<proteinExistence type="inferred from homology"/>
<evidence type="ECO:0000259" key="9">
    <source>
        <dbReference type="SMART" id="SM00848"/>
    </source>
</evidence>
<evidence type="ECO:0000256" key="7">
    <source>
        <dbReference type="SAM" id="SignalP"/>
    </source>
</evidence>
<keyword evidence="7" id="KW-0732">Signal</keyword>
<dbReference type="EMBL" id="CAJOBI010007351">
    <property type="protein sequence ID" value="CAF4083532.1"/>
    <property type="molecule type" value="Genomic_DNA"/>
</dbReference>
<dbReference type="InterPro" id="IPR025660">
    <property type="entry name" value="Pept_his_AS"/>
</dbReference>
<dbReference type="GO" id="GO:0008234">
    <property type="term" value="F:cysteine-type peptidase activity"/>
    <property type="evidence" value="ECO:0007669"/>
    <property type="project" value="UniProtKB-KW"/>
</dbReference>
<keyword evidence="2" id="KW-0645">Protease</keyword>
<dbReference type="EMBL" id="CAJNOW010020970">
    <property type="protein sequence ID" value="CAF1682107.1"/>
    <property type="molecule type" value="Genomic_DNA"/>
</dbReference>
<keyword evidence="3" id="KW-0378">Hydrolase</keyword>
<evidence type="ECO:0000313" key="12">
    <source>
        <dbReference type="EMBL" id="CAF2077109.1"/>
    </source>
</evidence>
<feature type="domain" description="Cathepsin propeptide inhibitor" evidence="9">
    <location>
        <begin position="59"/>
        <end position="116"/>
    </location>
</feature>
<dbReference type="InterPro" id="IPR013201">
    <property type="entry name" value="Prot_inhib_I29"/>
</dbReference>
<dbReference type="GO" id="GO:0006508">
    <property type="term" value="P:proteolysis"/>
    <property type="evidence" value="ECO:0007669"/>
    <property type="project" value="UniProtKB-KW"/>
</dbReference>
<evidence type="ECO:0000313" key="15">
    <source>
        <dbReference type="EMBL" id="CAF4083532.1"/>
    </source>
</evidence>
<keyword evidence="4" id="KW-0788">Thiol protease</keyword>
<dbReference type="Gene3D" id="3.90.70.10">
    <property type="entry name" value="Cysteine proteinases"/>
    <property type="match status" value="1"/>
</dbReference>
<dbReference type="PRINTS" id="PR00705">
    <property type="entry name" value="PAPAIN"/>
</dbReference>
<evidence type="ECO:0000313" key="10">
    <source>
        <dbReference type="EMBL" id="CAF1017201.1"/>
    </source>
</evidence>
<evidence type="ECO:0000313" key="11">
    <source>
        <dbReference type="EMBL" id="CAF1682107.1"/>
    </source>
</evidence>
<dbReference type="AlphaFoldDB" id="A0A814HYJ9"/>
<name>A0A814HYJ9_9BILA</name>
<dbReference type="Proteomes" id="UP000663834">
    <property type="component" value="Unassembled WGS sequence"/>
</dbReference>
<dbReference type="PANTHER" id="PTHR12411">
    <property type="entry name" value="CYSTEINE PROTEASE FAMILY C1-RELATED"/>
    <property type="match status" value="1"/>
</dbReference>
<evidence type="ECO:0000313" key="14">
    <source>
        <dbReference type="EMBL" id="CAF3853286.1"/>
    </source>
</evidence>
<dbReference type="PROSITE" id="PS00639">
    <property type="entry name" value="THIOL_PROTEASE_HIS"/>
    <property type="match status" value="1"/>
</dbReference>
<feature type="domain" description="Peptidase C1A papain C-terminal" evidence="8">
    <location>
        <begin position="208"/>
        <end position="430"/>
    </location>
</feature>
<dbReference type="Proteomes" id="UP000681967">
    <property type="component" value="Unassembled WGS sequence"/>
</dbReference>
<comment type="similarity">
    <text evidence="1">Belongs to the peptidase C1 family.</text>
</comment>
<reference evidence="10" key="1">
    <citation type="submission" date="2021-02" db="EMBL/GenBank/DDBJ databases">
        <authorList>
            <person name="Nowell W R."/>
        </authorList>
    </citation>
    <scope>NUCLEOTIDE SEQUENCE</scope>
</reference>
<evidence type="ECO:0000256" key="4">
    <source>
        <dbReference type="ARBA" id="ARBA00022807"/>
    </source>
</evidence>
<dbReference type="Pfam" id="PF00112">
    <property type="entry name" value="Peptidase_C1"/>
    <property type="match status" value="1"/>
</dbReference>
<evidence type="ECO:0000313" key="16">
    <source>
        <dbReference type="Proteomes" id="UP000663855"/>
    </source>
</evidence>
<evidence type="ECO:0000259" key="8">
    <source>
        <dbReference type="SMART" id="SM00645"/>
    </source>
</evidence>
<feature type="chain" id="PRO_5036224704" evidence="7">
    <location>
        <begin position="23"/>
        <end position="432"/>
    </location>
</feature>
<dbReference type="PROSITE" id="PS00139">
    <property type="entry name" value="THIOL_PROTEASE_CYS"/>
    <property type="match status" value="1"/>
</dbReference>
<dbReference type="CDD" id="cd02248">
    <property type="entry name" value="Peptidase_C1A"/>
    <property type="match status" value="1"/>
</dbReference>
<dbReference type="InterPro" id="IPR038765">
    <property type="entry name" value="Papain-like_cys_pep_sf"/>
</dbReference>
<dbReference type="InterPro" id="IPR000668">
    <property type="entry name" value="Peptidase_C1A_C"/>
</dbReference>
<evidence type="ECO:0000256" key="6">
    <source>
        <dbReference type="ARBA" id="ARBA00023157"/>
    </source>
</evidence>
<dbReference type="Pfam" id="PF08246">
    <property type="entry name" value="Inhibitor_I29"/>
    <property type="match status" value="1"/>
</dbReference>
<dbReference type="InterPro" id="IPR039417">
    <property type="entry name" value="Peptidase_C1A_papain-like"/>
</dbReference>
<dbReference type="SMART" id="SM00645">
    <property type="entry name" value="Pept_C1"/>
    <property type="match status" value="1"/>
</dbReference>
<gene>
    <name evidence="14" type="ORF">BYL167_LOCUS5979</name>
    <name evidence="10" type="ORF">CJN711_LOCUS3127</name>
    <name evidence="13" type="ORF">GIL414_LOCUS1451</name>
    <name evidence="11" type="ORF">KQP761_LOCUS36975</name>
    <name evidence="12" type="ORF">MBJ925_LOCUS17818</name>
    <name evidence="15" type="ORF">SMN809_LOCUS16446</name>
</gene>
<evidence type="ECO:0000256" key="2">
    <source>
        <dbReference type="ARBA" id="ARBA00022670"/>
    </source>
</evidence>
<dbReference type="SMART" id="SM00848">
    <property type="entry name" value="Inhibitor_I29"/>
    <property type="match status" value="1"/>
</dbReference>
<dbReference type="InterPro" id="IPR013128">
    <property type="entry name" value="Peptidase_C1A"/>
</dbReference>
<feature type="signal peptide" evidence="7">
    <location>
        <begin position="1"/>
        <end position="22"/>
    </location>
</feature>
<dbReference type="PROSITE" id="PS00640">
    <property type="entry name" value="THIOL_PROTEASE_ASN"/>
    <property type="match status" value="1"/>
</dbReference>
<dbReference type="EMBL" id="CAJOBJ010000240">
    <property type="protein sequence ID" value="CAF3807636.1"/>
    <property type="molecule type" value="Genomic_DNA"/>
</dbReference>
<keyword evidence="5" id="KW-0865">Zymogen</keyword>
<accession>A0A814HYJ9</accession>
<dbReference type="SUPFAM" id="SSF54001">
    <property type="entry name" value="Cysteine proteinases"/>
    <property type="match status" value="1"/>
</dbReference>
<evidence type="ECO:0000256" key="5">
    <source>
        <dbReference type="ARBA" id="ARBA00023145"/>
    </source>
</evidence>
<dbReference type="EMBL" id="CAJOBH010001412">
    <property type="protein sequence ID" value="CAF3853286.1"/>
    <property type="molecule type" value="Genomic_DNA"/>
</dbReference>
<dbReference type="Proteomes" id="UP000681720">
    <property type="component" value="Unassembled WGS sequence"/>
</dbReference>
<evidence type="ECO:0000256" key="1">
    <source>
        <dbReference type="ARBA" id="ARBA00008455"/>
    </source>
</evidence>
<evidence type="ECO:0000313" key="13">
    <source>
        <dbReference type="EMBL" id="CAF3807636.1"/>
    </source>
</evidence>
<organism evidence="10 16">
    <name type="scientific">Rotaria magnacalcarata</name>
    <dbReference type="NCBI Taxonomy" id="392030"/>
    <lineage>
        <taxon>Eukaryota</taxon>
        <taxon>Metazoa</taxon>
        <taxon>Spiralia</taxon>
        <taxon>Gnathifera</taxon>
        <taxon>Rotifera</taxon>
        <taxon>Eurotatoria</taxon>
        <taxon>Bdelloidea</taxon>
        <taxon>Philodinida</taxon>
        <taxon>Philodinidae</taxon>
        <taxon>Rotaria</taxon>
    </lineage>
</organism>
<dbReference type="InterPro" id="IPR000169">
    <property type="entry name" value="Pept_cys_AS"/>
</dbReference>
<dbReference type="EMBL" id="CAJNOV010000304">
    <property type="protein sequence ID" value="CAF1017201.1"/>
    <property type="molecule type" value="Genomic_DNA"/>
</dbReference>
<keyword evidence="6" id="KW-1015">Disulfide bond</keyword>
<dbReference type="Gene3D" id="1.10.287.2250">
    <property type="match status" value="1"/>
</dbReference>
<dbReference type="Proteomes" id="UP000676336">
    <property type="component" value="Unassembled WGS sequence"/>
</dbReference>
<protein>
    <submittedName>
        <fullName evidence="10">Uncharacterized protein</fullName>
    </submittedName>
</protein>
<dbReference type="EMBL" id="CAJNRE010008865">
    <property type="protein sequence ID" value="CAF2077109.1"/>
    <property type="molecule type" value="Genomic_DNA"/>
</dbReference>
<dbReference type="Proteomes" id="UP000663855">
    <property type="component" value="Unassembled WGS sequence"/>
</dbReference>